<dbReference type="Proteomes" id="UP000178912">
    <property type="component" value="Unassembled WGS sequence"/>
</dbReference>
<sequence>MGNALCKEGEGQSSQTNQPPSGPSHQLIAGTMEINLPGDSLMPPPVNMMDQGHPIYSDPYWQPKTIPESRFLHSLSEKAEREGPRGGLRKLMMERRKAGVKIAYFTVREFERRLLQVEEEVEEAELAVSLAFKPIPMEDIDEDSMRREVIRRLHLQTTLDDKRVAKADFEVELQHSLERYDELRYLLQEAEEWNEVEEEWIFCERRNVTTIGRRKSNSLMAFLQTMTRESRPRF</sequence>
<evidence type="ECO:0000313" key="2">
    <source>
        <dbReference type="EMBL" id="CZT03847.1"/>
    </source>
</evidence>
<dbReference type="AlphaFoldDB" id="A0A1E1L014"/>
<proteinExistence type="predicted"/>
<organism evidence="2 3">
    <name type="scientific">Rhynchosporium agropyri</name>
    <dbReference type="NCBI Taxonomy" id="914238"/>
    <lineage>
        <taxon>Eukaryota</taxon>
        <taxon>Fungi</taxon>
        <taxon>Dikarya</taxon>
        <taxon>Ascomycota</taxon>
        <taxon>Pezizomycotina</taxon>
        <taxon>Leotiomycetes</taxon>
        <taxon>Helotiales</taxon>
        <taxon>Ploettnerulaceae</taxon>
        <taxon>Rhynchosporium</taxon>
    </lineage>
</organism>
<accession>A0A1E1L014</accession>
<name>A0A1E1L014_9HELO</name>
<evidence type="ECO:0000313" key="3">
    <source>
        <dbReference type="Proteomes" id="UP000178912"/>
    </source>
</evidence>
<gene>
    <name evidence="2" type="ORF">RAG0_10476</name>
</gene>
<protein>
    <submittedName>
        <fullName evidence="2">Uncharacterized protein</fullName>
    </submittedName>
</protein>
<keyword evidence="3" id="KW-1185">Reference proteome</keyword>
<dbReference type="EMBL" id="FJUX01000065">
    <property type="protein sequence ID" value="CZT03847.1"/>
    <property type="molecule type" value="Genomic_DNA"/>
</dbReference>
<reference evidence="3" key="1">
    <citation type="submission" date="2016-03" db="EMBL/GenBank/DDBJ databases">
        <authorList>
            <person name="Guldener U."/>
        </authorList>
    </citation>
    <scope>NUCLEOTIDE SEQUENCE [LARGE SCALE GENOMIC DNA]</scope>
    <source>
        <strain evidence="3">04CH-RAC-A.6.1</strain>
    </source>
</reference>
<feature type="region of interest" description="Disordered" evidence="1">
    <location>
        <begin position="1"/>
        <end position="27"/>
    </location>
</feature>
<evidence type="ECO:0000256" key="1">
    <source>
        <dbReference type="SAM" id="MobiDB-lite"/>
    </source>
</evidence>